<dbReference type="InterPro" id="IPR027417">
    <property type="entry name" value="P-loop_NTPase"/>
</dbReference>
<dbReference type="OrthoDB" id="9802035at2"/>
<dbReference type="GO" id="GO:0016151">
    <property type="term" value="F:nickel cation binding"/>
    <property type="evidence" value="ECO:0007669"/>
    <property type="project" value="InterPro"/>
</dbReference>
<dbReference type="KEGG" id="gca:Galf_1574"/>
<dbReference type="CDD" id="cd05390">
    <property type="entry name" value="HypB"/>
    <property type="match status" value="1"/>
</dbReference>
<organism evidence="10 11">
    <name type="scientific">Gallionella capsiferriformans (strain ES-2)</name>
    <name type="common">Gallionella ferruginea capsiferriformans (strain ES-2)</name>
    <dbReference type="NCBI Taxonomy" id="395494"/>
    <lineage>
        <taxon>Bacteria</taxon>
        <taxon>Pseudomonadati</taxon>
        <taxon>Pseudomonadota</taxon>
        <taxon>Betaproteobacteria</taxon>
        <taxon>Nitrosomonadales</taxon>
        <taxon>Gallionellaceae</taxon>
        <taxon>Gallionella</taxon>
    </lineage>
</organism>
<keyword evidence="6" id="KW-0862">Zinc</keyword>
<dbReference type="Proteomes" id="UP000001235">
    <property type="component" value="Chromosome"/>
</dbReference>
<evidence type="ECO:0000256" key="7">
    <source>
        <dbReference type="ARBA" id="ARBA00023134"/>
    </source>
</evidence>
<evidence type="ECO:0000256" key="5">
    <source>
        <dbReference type="ARBA" id="ARBA00022801"/>
    </source>
</evidence>
<evidence type="ECO:0000256" key="3">
    <source>
        <dbReference type="ARBA" id="ARBA00022723"/>
    </source>
</evidence>
<keyword evidence="2" id="KW-0533">Nickel</keyword>
<protein>
    <recommendedName>
        <fullName evidence="8">Hydrogenase maturation factor HypB</fullName>
    </recommendedName>
</protein>
<dbReference type="Pfam" id="PF02492">
    <property type="entry name" value="cobW"/>
    <property type="match status" value="1"/>
</dbReference>
<evidence type="ECO:0000256" key="1">
    <source>
        <dbReference type="ARBA" id="ARBA00006211"/>
    </source>
</evidence>
<dbReference type="AlphaFoldDB" id="D9SGE5"/>
<evidence type="ECO:0000256" key="6">
    <source>
        <dbReference type="ARBA" id="ARBA00022833"/>
    </source>
</evidence>
<keyword evidence="5" id="KW-0378">Hydrolase</keyword>
<dbReference type="PIRSF" id="PIRSF005624">
    <property type="entry name" value="Ni-bind_GTPase"/>
    <property type="match status" value="1"/>
</dbReference>
<keyword evidence="11" id="KW-1185">Reference proteome</keyword>
<reference evidence="10 11" key="1">
    <citation type="submission" date="2010-08" db="EMBL/GenBank/DDBJ databases">
        <title>Complete sequence of Gallionella capsiferriformans ES-2.</title>
        <authorList>
            <consortium name="US DOE Joint Genome Institute"/>
            <person name="Lucas S."/>
            <person name="Copeland A."/>
            <person name="Lapidus A."/>
            <person name="Cheng J.-F."/>
            <person name="Bruce D."/>
            <person name="Goodwin L."/>
            <person name="Pitluck S."/>
            <person name="Chertkov O."/>
            <person name="Davenport K.W."/>
            <person name="Detter J.C."/>
            <person name="Han C."/>
            <person name="Tapia R."/>
            <person name="Land M."/>
            <person name="Hauser L."/>
            <person name="Chang Y.-J."/>
            <person name="Jeffries C."/>
            <person name="Kyrpides N."/>
            <person name="Ivanova N."/>
            <person name="Mikhailova N."/>
            <person name="Shelobolina E.S."/>
            <person name="Picardal F."/>
            <person name="Roden E."/>
            <person name="Emerson D."/>
            <person name="Woyke T."/>
        </authorList>
    </citation>
    <scope>NUCLEOTIDE SEQUENCE [LARGE SCALE GENOMIC DNA]</scope>
    <source>
        <strain evidence="10 11">ES-2</strain>
    </source>
</reference>
<dbReference type="eggNOG" id="COG0378">
    <property type="taxonomic scope" value="Bacteria"/>
</dbReference>
<keyword evidence="7" id="KW-0342">GTP-binding</keyword>
<dbReference type="InterPro" id="IPR003495">
    <property type="entry name" value="CobW/HypB/UreG_nucleotide-bd"/>
</dbReference>
<evidence type="ECO:0000259" key="9">
    <source>
        <dbReference type="Pfam" id="PF02492"/>
    </source>
</evidence>
<dbReference type="GO" id="GO:0003924">
    <property type="term" value="F:GTPase activity"/>
    <property type="evidence" value="ECO:0007669"/>
    <property type="project" value="InterPro"/>
</dbReference>
<sequence>MCVTCGCGVGQTLIGGHVLRQSKKSGATLKFRAPQAIEPLPAVEPAEIQPSRMIKIERDILAKNNDYAAENRRMLADHGIFALNLVSSPGSGKTTLLVKSITALNGGLPLAVIEGDQQTENDAERIRAAGAPAIQINTGRGCHLDALMVGQAMHQLNLSDNSLLLIENVGNLVCPASFDLGEAHKVVILSVTEGEDKPLKYPDMFRAADLMILNKCDLLPYLEFDADLAIDYARRINPELHVIRLSATTGEGMAEWLDWIRAGCKRMSRQA</sequence>
<gene>
    <name evidence="10" type="ordered locus">Galf_1574</name>
</gene>
<evidence type="ECO:0000313" key="10">
    <source>
        <dbReference type="EMBL" id="ADL55592.1"/>
    </source>
</evidence>
<accession>D9SGE5</accession>
<evidence type="ECO:0000256" key="4">
    <source>
        <dbReference type="ARBA" id="ARBA00022741"/>
    </source>
</evidence>
<dbReference type="RefSeq" id="WP_013293531.1">
    <property type="nucleotide sequence ID" value="NC_014394.1"/>
</dbReference>
<keyword evidence="4" id="KW-0547">Nucleotide-binding</keyword>
<dbReference type="InterPro" id="IPR004392">
    <property type="entry name" value="Hyd_mat_HypB"/>
</dbReference>
<keyword evidence="3" id="KW-0479">Metal-binding</keyword>
<evidence type="ECO:0000313" key="11">
    <source>
        <dbReference type="Proteomes" id="UP000001235"/>
    </source>
</evidence>
<dbReference type="HOGENOM" id="CLU_056148_1_0_4"/>
<comment type="similarity">
    <text evidence="1">Belongs to the SIMIBI class G3E GTPase family. HypB/HupM subfamily.</text>
</comment>
<name>D9SGE5_GALCS</name>
<dbReference type="GO" id="GO:0008270">
    <property type="term" value="F:zinc ion binding"/>
    <property type="evidence" value="ECO:0007669"/>
    <property type="project" value="TreeGrafter"/>
</dbReference>
<evidence type="ECO:0000256" key="8">
    <source>
        <dbReference type="ARBA" id="ARBA00035238"/>
    </source>
</evidence>
<dbReference type="SUPFAM" id="SSF52540">
    <property type="entry name" value="P-loop containing nucleoside triphosphate hydrolases"/>
    <property type="match status" value="1"/>
</dbReference>
<dbReference type="GO" id="GO:0005525">
    <property type="term" value="F:GTP binding"/>
    <property type="evidence" value="ECO:0007669"/>
    <property type="project" value="UniProtKB-KW"/>
</dbReference>
<dbReference type="PANTHER" id="PTHR30134:SF2">
    <property type="entry name" value="HYDROGENASE MATURATION FACTOR HYPB"/>
    <property type="match status" value="1"/>
</dbReference>
<dbReference type="Gene3D" id="3.40.50.300">
    <property type="entry name" value="P-loop containing nucleotide triphosphate hydrolases"/>
    <property type="match status" value="1"/>
</dbReference>
<dbReference type="NCBIfam" id="TIGR00073">
    <property type="entry name" value="hypB"/>
    <property type="match status" value="1"/>
</dbReference>
<evidence type="ECO:0000256" key="2">
    <source>
        <dbReference type="ARBA" id="ARBA00022596"/>
    </source>
</evidence>
<dbReference type="STRING" id="395494.Galf_1574"/>
<feature type="domain" description="CobW/HypB/UreG nucleotide-binding" evidence="9">
    <location>
        <begin position="84"/>
        <end position="243"/>
    </location>
</feature>
<dbReference type="GO" id="GO:0051604">
    <property type="term" value="P:protein maturation"/>
    <property type="evidence" value="ECO:0007669"/>
    <property type="project" value="InterPro"/>
</dbReference>
<proteinExistence type="inferred from homology"/>
<dbReference type="EMBL" id="CP002159">
    <property type="protein sequence ID" value="ADL55592.1"/>
    <property type="molecule type" value="Genomic_DNA"/>
</dbReference>
<dbReference type="PANTHER" id="PTHR30134">
    <property type="entry name" value="HYDROGENASE PROTEIN ASSEMBLY PROTEIN, NICKEL CHAPERONE"/>
    <property type="match status" value="1"/>
</dbReference>